<evidence type="ECO:0000313" key="7">
    <source>
        <dbReference type="Proteomes" id="UP000708148"/>
    </source>
</evidence>
<sequence>MDGLPGLHQVGTATAQRSGEPRSPPYAARSMWRMHLPAHYIKRSDDIEAVWNYLQQPDKRIVALSGMGGIGKTTLARAVFNEASCSVEFDQVVWITVGKKPNREELLKEIWREVKGSQDVPHGHIDDSYQRFLHTLKTRCTLLVLDDVWDAADVEKLLVTDSNEQSKVLMTTRNARVPRELGTNSAIFDVPMLDRKASEELFCRRMFGVGQVPGNKQRWAHLVHNMVALCGQLPLALSTISSMAAGYTREEEWQSGLRKLKQPSKQVDHYAGVLKALRTSYDALDDDQKLMITCLVCYADGCHVKAADLVEHWMALKDGLTDGFDGNEICQDGFAVLGELQDRSMINIDQRPGEQLRYAGCHMHSLIRDIAMAAANNERPALSVEDKDKVALCCTLPIPTQPRDLAASAHSLILREHQMQMFSALVVKFWTNLKVLDLSGHHLEKVSKTVGGLTTLEVLRLDHCSVKALPEEIVNLQRLAVLSLRTCRLLTHLPQRLGKLTRLHSLYLEDCSALKSVPQSLVQLVNLRNLDVARCKSLLTLPEGLWDLCRVTYLNLRGCLKLTMHGLSHPAHPVLLDMVMSMSELQCLDLSGLPRLTEIPASIGNLGSLTRLDLSGCSKLSNIPEAIGGASRLGSLSLAGCNCLNSIPDEIGELVLLEYLDLSNCYGLVHIPASIGCLSALQRLELSDCRSLIMLPDSIRLLSELFTLDLRGCCNLSKVPEAIEALRQLRFLSLNGCSRVSHIPKAIWSLKHLQHLDLSGCFQAHAPNCVSDCPIPDAIGSLGELHTLILNSCSSLVRIPASVGQLNRLHTLLLSGCRNLESIPEEVSLLSRLKTLDLSCCTSLRGIPEGIKACVRLRTLNLTGCSGLASLPDISLLEQLRGLFVGECTGLGLGSLPRSLGSLSHLHVLELRGCPKLRDFEGGSEWIKCLHLLETRGCCILRQGEEASSTSEASNLRGFRSLVDMRSTVFGSKRGPFLGMVLSMSKSRCRPRMTLAKKLHCDEKWLHSPIGHKSPQNTPPSTDAGCSNSAQATEQ</sequence>
<dbReference type="GO" id="GO:0005930">
    <property type="term" value="C:axoneme"/>
    <property type="evidence" value="ECO:0007669"/>
    <property type="project" value="UniProtKB-SubCell"/>
</dbReference>
<dbReference type="InterPro" id="IPR001611">
    <property type="entry name" value="Leu-rich_rpt"/>
</dbReference>
<feature type="region of interest" description="Disordered" evidence="4">
    <location>
        <begin position="1"/>
        <end position="26"/>
    </location>
</feature>
<dbReference type="SUPFAM" id="SSF52540">
    <property type="entry name" value="P-loop containing nucleoside triphosphate hydrolases"/>
    <property type="match status" value="1"/>
</dbReference>
<dbReference type="Pfam" id="PF00931">
    <property type="entry name" value="NB-ARC"/>
    <property type="match status" value="1"/>
</dbReference>
<dbReference type="EMBL" id="CAJHUC010000507">
    <property type="protein sequence ID" value="CAD7696575.1"/>
    <property type="molecule type" value="Genomic_DNA"/>
</dbReference>
<evidence type="ECO:0000313" key="6">
    <source>
        <dbReference type="EMBL" id="CAD7696575.1"/>
    </source>
</evidence>
<dbReference type="InterPro" id="IPR042197">
    <property type="entry name" value="Apaf_helical"/>
</dbReference>
<keyword evidence="7" id="KW-1185">Reference proteome</keyword>
<proteinExistence type="predicted"/>
<keyword evidence="2" id="KW-0677">Repeat</keyword>
<dbReference type="AlphaFoldDB" id="A0A8S1IRP6"/>
<comment type="caution">
    <text evidence="6">The sequence shown here is derived from an EMBL/GenBank/DDBJ whole genome shotgun (WGS) entry which is preliminary data.</text>
</comment>
<feature type="region of interest" description="Disordered" evidence="4">
    <location>
        <begin position="1010"/>
        <end position="1035"/>
    </location>
</feature>
<keyword evidence="3" id="KW-0611">Plant defense</keyword>
<evidence type="ECO:0000256" key="3">
    <source>
        <dbReference type="ARBA" id="ARBA00022821"/>
    </source>
</evidence>
<evidence type="ECO:0000259" key="5">
    <source>
        <dbReference type="SMART" id="SM00382"/>
    </source>
</evidence>
<comment type="subcellular location">
    <subcellularLocation>
        <location evidence="1">Cytoplasm</location>
        <location evidence="1">Cytoskeleton</location>
        <location evidence="1">Cilium axoneme</location>
    </subcellularLocation>
</comment>
<organism evidence="6 7">
    <name type="scientific">Ostreobium quekettii</name>
    <dbReference type="NCBI Taxonomy" id="121088"/>
    <lineage>
        <taxon>Eukaryota</taxon>
        <taxon>Viridiplantae</taxon>
        <taxon>Chlorophyta</taxon>
        <taxon>core chlorophytes</taxon>
        <taxon>Ulvophyceae</taxon>
        <taxon>TCBD clade</taxon>
        <taxon>Bryopsidales</taxon>
        <taxon>Ostreobineae</taxon>
        <taxon>Ostreobiaceae</taxon>
        <taxon>Ostreobium</taxon>
    </lineage>
</organism>
<dbReference type="Pfam" id="PF00560">
    <property type="entry name" value="LRR_1"/>
    <property type="match status" value="1"/>
</dbReference>
<dbReference type="Gene3D" id="3.40.50.300">
    <property type="entry name" value="P-loop containing nucleotide triphosphate hydrolases"/>
    <property type="match status" value="1"/>
</dbReference>
<dbReference type="InterPro" id="IPR002182">
    <property type="entry name" value="NB-ARC"/>
</dbReference>
<evidence type="ECO:0000256" key="4">
    <source>
        <dbReference type="SAM" id="MobiDB-lite"/>
    </source>
</evidence>
<dbReference type="Gene3D" id="3.80.10.10">
    <property type="entry name" value="Ribonuclease Inhibitor"/>
    <property type="match status" value="3"/>
</dbReference>
<dbReference type="Pfam" id="PF23598">
    <property type="entry name" value="LRR_14"/>
    <property type="match status" value="1"/>
</dbReference>
<dbReference type="InterPro" id="IPR055414">
    <property type="entry name" value="LRR_R13L4/SHOC2-like"/>
</dbReference>
<accession>A0A8S1IRP6</accession>
<dbReference type="Proteomes" id="UP000708148">
    <property type="component" value="Unassembled WGS sequence"/>
</dbReference>
<feature type="domain" description="AAA+ ATPase" evidence="5">
    <location>
        <begin position="58"/>
        <end position="198"/>
    </location>
</feature>
<dbReference type="InterPro" id="IPR027417">
    <property type="entry name" value="P-loop_NTPase"/>
</dbReference>
<dbReference type="GO" id="GO:0043531">
    <property type="term" value="F:ADP binding"/>
    <property type="evidence" value="ECO:0007669"/>
    <property type="project" value="InterPro"/>
</dbReference>
<dbReference type="GO" id="GO:0006952">
    <property type="term" value="P:defense response"/>
    <property type="evidence" value="ECO:0007669"/>
    <property type="project" value="UniProtKB-KW"/>
</dbReference>
<feature type="compositionally biased region" description="Polar residues" evidence="4">
    <location>
        <begin position="1014"/>
        <end position="1035"/>
    </location>
</feature>
<gene>
    <name evidence="6" type="ORF">OSTQU699_LOCUS1936</name>
</gene>
<reference evidence="6" key="1">
    <citation type="submission" date="2020-12" db="EMBL/GenBank/DDBJ databases">
        <authorList>
            <person name="Iha C."/>
        </authorList>
    </citation>
    <scope>NUCLEOTIDE SEQUENCE</scope>
</reference>
<dbReference type="OrthoDB" id="540763at2759"/>
<dbReference type="InterPro" id="IPR003593">
    <property type="entry name" value="AAA+_ATPase"/>
</dbReference>
<dbReference type="SMART" id="SM00382">
    <property type="entry name" value="AAA"/>
    <property type="match status" value="1"/>
</dbReference>
<dbReference type="FunFam" id="3.40.50.300:FF:001091">
    <property type="entry name" value="Probable disease resistance protein At1g61300"/>
    <property type="match status" value="1"/>
</dbReference>
<dbReference type="PANTHER" id="PTHR36766:SF30">
    <property type="entry name" value="TIR-NBS TYPE DISEASE RESISTANCE PROTEIN-RELATED"/>
    <property type="match status" value="1"/>
</dbReference>
<protein>
    <recommendedName>
        <fullName evidence="5">AAA+ ATPase domain-containing protein</fullName>
    </recommendedName>
</protein>
<dbReference type="PRINTS" id="PR00364">
    <property type="entry name" value="DISEASERSIST"/>
</dbReference>
<dbReference type="Gene3D" id="1.10.8.430">
    <property type="entry name" value="Helical domain of apoptotic protease-activating factors"/>
    <property type="match status" value="1"/>
</dbReference>
<dbReference type="PANTHER" id="PTHR36766">
    <property type="entry name" value="PLANT BROAD-SPECTRUM MILDEW RESISTANCE PROTEIN RPW8"/>
    <property type="match status" value="1"/>
</dbReference>
<dbReference type="InterPro" id="IPR032675">
    <property type="entry name" value="LRR_dom_sf"/>
</dbReference>
<dbReference type="SUPFAM" id="SSF52058">
    <property type="entry name" value="L domain-like"/>
    <property type="match status" value="2"/>
</dbReference>
<name>A0A8S1IRP6_9CHLO</name>
<evidence type="ECO:0000256" key="2">
    <source>
        <dbReference type="ARBA" id="ARBA00022737"/>
    </source>
</evidence>
<evidence type="ECO:0000256" key="1">
    <source>
        <dbReference type="ARBA" id="ARBA00004430"/>
    </source>
</evidence>